<dbReference type="InterPro" id="IPR002523">
    <property type="entry name" value="MgTranspt_CorA/ZnTranspt_ZntB"/>
</dbReference>
<dbReference type="SUPFAM" id="SSF144083">
    <property type="entry name" value="Magnesium transport protein CorA, transmembrane region"/>
    <property type="match status" value="1"/>
</dbReference>
<evidence type="ECO:0000256" key="6">
    <source>
        <dbReference type="SAM" id="MobiDB-lite"/>
    </source>
</evidence>
<protein>
    <submittedName>
        <fullName evidence="8">Cora-domain-containing protein</fullName>
    </submittedName>
</protein>
<evidence type="ECO:0000256" key="3">
    <source>
        <dbReference type="ARBA" id="ARBA00022692"/>
    </source>
</evidence>
<evidence type="ECO:0000313" key="8">
    <source>
        <dbReference type="EMBL" id="ORY32438.1"/>
    </source>
</evidence>
<dbReference type="InterPro" id="IPR044089">
    <property type="entry name" value="Alr1-like"/>
</dbReference>
<feature type="transmembrane region" description="Helical" evidence="7">
    <location>
        <begin position="626"/>
        <end position="645"/>
    </location>
</feature>
<evidence type="ECO:0000256" key="1">
    <source>
        <dbReference type="ARBA" id="ARBA00004141"/>
    </source>
</evidence>
<dbReference type="CDD" id="cd12829">
    <property type="entry name" value="Alr1p-like"/>
    <property type="match status" value="1"/>
</dbReference>
<dbReference type="OrthoDB" id="29879at2759"/>
<proteinExistence type="inferred from homology"/>
<evidence type="ECO:0000256" key="5">
    <source>
        <dbReference type="ARBA" id="ARBA00023136"/>
    </source>
</evidence>
<dbReference type="GO" id="GO:0015095">
    <property type="term" value="F:magnesium ion transmembrane transporter activity"/>
    <property type="evidence" value="ECO:0007669"/>
    <property type="project" value="InterPro"/>
</dbReference>
<dbReference type="PANTHER" id="PTHR21535">
    <property type="entry name" value="MAGNESIUM AND COBALT TRANSPORT PROTEIN/MITOCHONDRIAL IMPORT INNER MEMBRANE TRANSLOCASE SUBUNIT TIM8"/>
    <property type="match status" value="1"/>
</dbReference>
<accession>A0A1Y2BC84</accession>
<name>A0A1Y2BC84_9FUNG</name>
<feature type="transmembrane region" description="Helical" evidence="7">
    <location>
        <begin position="657"/>
        <end position="678"/>
    </location>
</feature>
<dbReference type="InterPro" id="IPR045861">
    <property type="entry name" value="CorA_cytoplasmic_dom"/>
</dbReference>
<dbReference type="Gene3D" id="3.30.460.20">
    <property type="entry name" value="CorA soluble domain-like"/>
    <property type="match status" value="1"/>
</dbReference>
<dbReference type="GO" id="GO:0016020">
    <property type="term" value="C:membrane"/>
    <property type="evidence" value="ECO:0007669"/>
    <property type="project" value="UniProtKB-SubCell"/>
</dbReference>
<organism evidence="8 9">
    <name type="scientific">Rhizoclosmatium globosum</name>
    <dbReference type="NCBI Taxonomy" id="329046"/>
    <lineage>
        <taxon>Eukaryota</taxon>
        <taxon>Fungi</taxon>
        <taxon>Fungi incertae sedis</taxon>
        <taxon>Chytridiomycota</taxon>
        <taxon>Chytridiomycota incertae sedis</taxon>
        <taxon>Chytridiomycetes</taxon>
        <taxon>Chytridiales</taxon>
        <taxon>Chytriomycetaceae</taxon>
        <taxon>Rhizoclosmatium</taxon>
    </lineage>
</organism>
<comment type="caution">
    <text evidence="8">The sequence shown here is derived from an EMBL/GenBank/DDBJ whole genome shotgun (WGS) entry which is preliminary data.</text>
</comment>
<feature type="region of interest" description="Disordered" evidence="6">
    <location>
        <begin position="222"/>
        <end position="258"/>
    </location>
</feature>
<dbReference type="PANTHER" id="PTHR21535:SF51">
    <property type="entry name" value="MANGANESE RESISTANCE PROTEIN MNR2"/>
    <property type="match status" value="1"/>
</dbReference>
<feature type="compositionally biased region" description="Polar residues" evidence="6">
    <location>
        <begin position="231"/>
        <end position="243"/>
    </location>
</feature>
<reference evidence="8 9" key="1">
    <citation type="submission" date="2016-07" db="EMBL/GenBank/DDBJ databases">
        <title>Pervasive Adenine N6-methylation of Active Genes in Fungi.</title>
        <authorList>
            <consortium name="DOE Joint Genome Institute"/>
            <person name="Mondo S.J."/>
            <person name="Dannebaum R.O."/>
            <person name="Kuo R.C."/>
            <person name="Labutti K."/>
            <person name="Haridas S."/>
            <person name="Kuo A."/>
            <person name="Salamov A."/>
            <person name="Ahrendt S.R."/>
            <person name="Lipzen A."/>
            <person name="Sullivan W."/>
            <person name="Andreopoulos W.B."/>
            <person name="Clum A."/>
            <person name="Lindquist E."/>
            <person name="Daum C."/>
            <person name="Ramamoorthy G.K."/>
            <person name="Gryganskyi A."/>
            <person name="Culley D."/>
            <person name="Magnuson J.K."/>
            <person name="James T.Y."/>
            <person name="O'Malley M.A."/>
            <person name="Stajich J.E."/>
            <person name="Spatafora J.W."/>
            <person name="Visel A."/>
            <person name="Grigoriev I.V."/>
        </authorList>
    </citation>
    <scope>NUCLEOTIDE SEQUENCE [LARGE SCALE GENOMIC DNA]</scope>
    <source>
        <strain evidence="8 9">JEL800</strain>
    </source>
</reference>
<dbReference type="STRING" id="329046.A0A1Y2BC84"/>
<keyword evidence="5 7" id="KW-0472">Membrane</keyword>
<dbReference type="Proteomes" id="UP000193642">
    <property type="component" value="Unassembled WGS sequence"/>
</dbReference>
<feature type="region of interest" description="Disordered" evidence="6">
    <location>
        <begin position="130"/>
        <end position="156"/>
    </location>
</feature>
<evidence type="ECO:0000256" key="7">
    <source>
        <dbReference type="SAM" id="Phobius"/>
    </source>
</evidence>
<keyword evidence="3 7" id="KW-0812">Transmembrane</keyword>
<dbReference type="GO" id="GO:0010961">
    <property type="term" value="P:intracellular magnesium ion homeostasis"/>
    <property type="evidence" value="ECO:0007669"/>
    <property type="project" value="TreeGrafter"/>
</dbReference>
<dbReference type="Pfam" id="PF01544">
    <property type="entry name" value="CorA"/>
    <property type="match status" value="1"/>
</dbReference>
<evidence type="ECO:0000256" key="4">
    <source>
        <dbReference type="ARBA" id="ARBA00022989"/>
    </source>
</evidence>
<dbReference type="Gene3D" id="1.20.58.340">
    <property type="entry name" value="Magnesium transport protein CorA, transmembrane region"/>
    <property type="match status" value="2"/>
</dbReference>
<evidence type="ECO:0000256" key="2">
    <source>
        <dbReference type="ARBA" id="ARBA00009765"/>
    </source>
</evidence>
<gene>
    <name evidence="8" type="ORF">BCR33DRAFT_702834</name>
</gene>
<evidence type="ECO:0000313" key="9">
    <source>
        <dbReference type="Proteomes" id="UP000193642"/>
    </source>
</evidence>
<dbReference type="EMBL" id="MCGO01000071">
    <property type="protein sequence ID" value="ORY32438.1"/>
    <property type="molecule type" value="Genomic_DNA"/>
</dbReference>
<dbReference type="SUPFAM" id="SSF143865">
    <property type="entry name" value="CorA soluble domain-like"/>
    <property type="match status" value="1"/>
</dbReference>
<comment type="similarity">
    <text evidence="2">Belongs to the CorA metal ion transporter (MIT) (TC 1.A.35) family.</text>
</comment>
<comment type="subcellular location">
    <subcellularLocation>
        <location evidence="1">Membrane</location>
        <topology evidence="1">Multi-pass membrane protein</topology>
    </subcellularLocation>
</comment>
<dbReference type="InterPro" id="IPR045863">
    <property type="entry name" value="CorA_TM1_TM2"/>
</dbReference>
<feature type="region of interest" description="Disordered" evidence="6">
    <location>
        <begin position="14"/>
        <end position="85"/>
    </location>
</feature>
<keyword evidence="9" id="KW-1185">Reference proteome</keyword>
<keyword evidence="4 7" id="KW-1133">Transmembrane helix</keyword>
<sequence>MTRSFCPNSFLRMKGTSRLSTSSDNERAPLLRDSTTTSNSVELEPELEREHAQSPTVPFSLGPVGPGQASSVVTQTQIRDWSSPVPRRSSDVLAIIASAESFQRDLNFVSHPQSQSHGLGHPLALKQDQFHTRKHSPPPRLASSASSANTPTLPQQHHLSTHLYAQSTDSFLDTKSSSSSNLSMSLPHLSPQPIQMLNFSRLAAEEGADVAAFGSPSPVTGPGASLAAVGSANSQQRLSQHQHSPVPRMHNRDQRQPQHFQNHDEIIADDVTEEGDRDSNYPFRISHQLDYDAIADYLTSVTHDSTEFYTSYHTHTTQHLQKQRRETRHQHPDWYYHQQHQRFTFHSDATETIQSPYFETLPFTTTFDRPVNEILRAGPFWLDVCNPTPEEMSTLARVFRIHPLTTEDIQTEETREKCETFPGYYFITIRSFDADAYSMTYMQPINVYIVVFRECVLSFHSQPIIHLNNVLRRIEQLKVYGMSISPDWLNYALIDDITDGFMPSLRHIELEVDAIDELVLILKDREQSDMLRRIGHARKKVMMLLRLLITKTDVIKAVIKRCAQRLAPDSETTLYLGDIQDHILTMVQTLNHCEKTLTRSHSNYLAQISIELTQASNRTNDVVMKMTALASILVPLNIITGLFGMNVKVPGEEGETLVWFFCIVGFMAFLAFVSYIWLRKNLH</sequence>
<dbReference type="AlphaFoldDB" id="A0A1Y2BC84"/>
<feature type="compositionally biased region" description="Polar residues" evidence="6">
    <location>
        <begin position="68"/>
        <end position="80"/>
    </location>
</feature>